<dbReference type="EMBL" id="CP002737">
    <property type="protein sequence ID" value="AEF96635.1"/>
    <property type="molecule type" value="Genomic_DNA"/>
</dbReference>
<gene>
    <name evidence="1" type="ordered locus">Metig_1096</name>
</gene>
<dbReference type="KEGG" id="mig:Metig_1096"/>
<dbReference type="InterPro" id="IPR013324">
    <property type="entry name" value="RNA_pol_sigma_r3/r4-like"/>
</dbReference>
<organism evidence="2">
    <name type="scientific">Methanotorris igneus (strain DSM 5666 / JCM 11834 / Kol 5)</name>
    <dbReference type="NCBI Taxonomy" id="880724"/>
    <lineage>
        <taxon>Archaea</taxon>
        <taxon>Methanobacteriati</taxon>
        <taxon>Methanobacteriota</taxon>
        <taxon>Methanomada group</taxon>
        <taxon>Methanococci</taxon>
        <taxon>Methanococcales</taxon>
        <taxon>Methanocaldococcaceae</taxon>
        <taxon>Methanotorris</taxon>
    </lineage>
</organism>
<keyword evidence="2" id="KW-1185">Reference proteome</keyword>
<dbReference type="HOGENOM" id="CLU_101656_0_0_2"/>
<dbReference type="SUPFAM" id="SSF88659">
    <property type="entry name" value="Sigma3 and sigma4 domains of RNA polymerase sigma factors"/>
    <property type="match status" value="1"/>
</dbReference>
<dbReference type="AlphaFoldDB" id="F6BDS4"/>
<dbReference type="Proteomes" id="UP000009227">
    <property type="component" value="Chromosome"/>
</dbReference>
<dbReference type="STRING" id="880724.Metig_1096"/>
<reference evidence="1 2" key="1">
    <citation type="submission" date="2011-05" db="EMBL/GenBank/DDBJ databases">
        <title>Complete sequence of Methanotorris igneus Kol 5.</title>
        <authorList>
            <consortium name="US DOE Joint Genome Institute"/>
            <person name="Lucas S."/>
            <person name="Han J."/>
            <person name="Lapidus A."/>
            <person name="Cheng J.-F."/>
            <person name="Goodwin L."/>
            <person name="Pitluck S."/>
            <person name="Peters L."/>
            <person name="Mikhailova N."/>
            <person name="Chertkov O."/>
            <person name="Han C."/>
            <person name="Tapia R."/>
            <person name="Land M."/>
            <person name="Hauser L."/>
            <person name="Kyrpides N."/>
            <person name="Ivanova N."/>
            <person name="Pagani I."/>
            <person name="Sieprawska-Lupa M."/>
            <person name="Whitman W."/>
            <person name="Woyke T."/>
        </authorList>
    </citation>
    <scope>NUCLEOTIDE SEQUENCE [LARGE SCALE GENOMIC DNA]</scope>
    <source>
        <strain evidence="2">DSM 5666 / JCM 11834 / Kol 5</strain>
    </source>
</reference>
<dbReference type="GeneID" id="10643954"/>
<evidence type="ECO:0000313" key="2">
    <source>
        <dbReference type="Proteomes" id="UP000009227"/>
    </source>
</evidence>
<dbReference type="Gene3D" id="1.10.10.60">
    <property type="entry name" value="Homeodomain-like"/>
    <property type="match status" value="1"/>
</dbReference>
<name>F6BDS4_METIK</name>
<protein>
    <submittedName>
        <fullName evidence="1">Resolvase domain-containing protein</fullName>
    </submittedName>
</protein>
<sequence>MIEIKFSRFPRWDEIKELEKKAKNNIIIVKFPKSIYNSPKMKYKLEYMKRRLIFVEVDEQKRGRPKKIDESIKNHVVQLLINGKNLSEIARELNFPRTTIFDNIKDALPKIKREKFMKLLYEYKEFLIENGLYTPHVQILFSELEMHIKKEDFENAKKILDEIIKISKSARKIREKRSRKN</sequence>
<dbReference type="RefSeq" id="WP_013799236.1">
    <property type="nucleotide sequence ID" value="NC_015562.1"/>
</dbReference>
<evidence type="ECO:0000313" key="1">
    <source>
        <dbReference type="EMBL" id="AEF96635.1"/>
    </source>
</evidence>
<accession>F6BDS4</accession>
<dbReference type="OrthoDB" id="62730at2157"/>
<proteinExistence type="predicted"/>